<reference evidence="2" key="1">
    <citation type="submission" date="2020-09" db="EMBL/GenBank/DDBJ databases">
        <title>Desulfogranum mesoprofundum gen. nov., sp. nov., a novel mesophilic, sulfate-reducing chemolithoautotroph isolated from a deep-sea hydrothermal vent chimney in the Suiyo Seamount.</title>
        <authorList>
            <person name="Hashimoto Y."/>
            <person name="Nakagawa S."/>
        </authorList>
    </citation>
    <scope>NUCLEOTIDE SEQUENCE</scope>
    <source>
        <strain evidence="2">KT2</strain>
    </source>
</reference>
<dbReference type="AlphaFoldDB" id="A0A8D5FM42"/>
<dbReference type="RefSeq" id="WP_228855366.1">
    <property type="nucleotide sequence ID" value="NZ_AP024086.1"/>
</dbReference>
<feature type="compositionally biased region" description="Polar residues" evidence="1">
    <location>
        <begin position="82"/>
        <end position="100"/>
    </location>
</feature>
<feature type="region of interest" description="Disordered" evidence="1">
    <location>
        <begin position="82"/>
        <end position="135"/>
    </location>
</feature>
<evidence type="ECO:0000313" key="2">
    <source>
        <dbReference type="EMBL" id="BCL63076.1"/>
    </source>
</evidence>
<sequence length="148" mass="15897">MEQKRKKNLLLEQLEERIFLDANPMAAVVDPVDPVDHLIDPVIEPVSGMATSPGQQEDISAAEPHEKIDPGEQVETVVAVEYQQTAAANEPQENNGQETAHSGAKGEVSQGEAPGESEGINSIDLENTTSTTVSGKIIFRSRAAPKVR</sequence>
<proteinExistence type="predicted"/>
<dbReference type="EMBL" id="AP024086">
    <property type="protein sequence ID" value="BCL63076.1"/>
    <property type="molecule type" value="Genomic_DNA"/>
</dbReference>
<accession>A0A8D5FM42</accession>
<name>A0A8D5FM42_9BACT</name>
<dbReference type="NCBIfam" id="NF012209">
    <property type="entry name" value="LEPR-8K"/>
    <property type="match status" value="1"/>
</dbReference>
<feature type="compositionally biased region" description="Polar residues" evidence="1">
    <location>
        <begin position="124"/>
        <end position="134"/>
    </location>
</feature>
<dbReference type="InterPro" id="IPR053786">
    <property type="entry name" value="LEPRxLL_CS"/>
</dbReference>
<protein>
    <submittedName>
        <fullName evidence="2">Uncharacterized protein</fullName>
    </submittedName>
</protein>
<evidence type="ECO:0000256" key="1">
    <source>
        <dbReference type="SAM" id="MobiDB-lite"/>
    </source>
</evidence>
<organism evidence="2 3">
    <name type="scientific">Desulfomarina profundi</name>
    <dbReference type="NCBI Taxonomy" id="2772557"/>
    <lineage>
        <taxon>Bacteria</taxon>
        <taxon>Pseudomonadati</taxon>
        <taxon>Thermodesulfobacteriota</taxon>
        <taxon>Desulfobulbia</taxon>
        <taxon>Desulfobulbales</taxon>
        <taxon>Desulfobulbaceae</taxon>
        <taxon>Desulfomarina</taxon>
    </lineage>
</organism>
<evidence type="ECO:0000313" key="3">
    <source>
        <dbReference type="Proteomes" id="UP000826725"/>
    </source>
</evidence>
<dbReference type="KEGG" id="dbk:DGMP_37690"/>
<gene>
    <name evidence="2" type="ORF">DGMP_37690</name>
</gene>
<keyword evidence="3" id="KW-1185">Reference proteome</keyword>
<dbReference type="Proteomes" id="UP000826725">
    <property type="component" value="Chromosome"/>
</dbReference>